<dbReference type="PANTHER" id="PTHR13526">
    <property type="entry name" value="TRANSCRIPTION FACTOR SPT20 HOMOLOG"/>
    <property type="match status" value="1"/>
</dbReference>
<dbReference type="EMBL" id="VXBB01008586">
    <property type="protein sequence ID" value="NXM56499.1"/>
    <property type="molecule type" value="Genomic_DNA"/>
</dbReference>
<gene>
    <name evidence="2" type="primary">Supt20h</name>
    <name evidence="2" type="ORF">ILLCLE_R14638</name>
</gene>
<feature type="compositionally biased region" description="Low complexity" evidence="1">
    <location>
        <begin position="52"/>
        <end position="64"/>
    </location>
</feature>
<feature type="non-terminal residue" evidence="2">
    <location>
        <position position="1"/>
    </location>
</feature>
<dbReference type="GO" id="GO:0000124">
    <property type="term" value="C:SAGA complex"/>
    <property type="evidence" value="ECO:0007669"/>
    <property type="project" value="InterPro"/>
</dbReference>
<reference evidence="2 3" key="1">
    <citation type="submission" date="2019-09" db="EMBL/GenBank/DDBJ databases">
        <title>Bird 10,000 Genomes (B10K) Project - Family phase.</title>
        <authorList>
            <person name="Zhang G."/>
        </authorList>
    </citation>
    <scope>NUCLEOTIDE SEQUENCE [LARGE SCALE GENOMIC DNA]</scope>
    <source>
        <strain evidence="2">B10K-DU-002-01</strain>
        <tissue evidence="2">Muscle</tissue>
    </source>
</reference>
<dbReference type="PANTHER" id="PTHR13526:SF8">
    <property type="entry name" value="TRANSCRIPTION FACTOR SPT20 HOMOLOG"/>
    <property type="match status" value="1"/>
</dbReference>
<name>A0A7L1BSR3_9PASS</name>
<proteinExistence type="predicted"/>
<feature type="compositionally biased region" description="Low complexity" evidence="1">
    <location>
        <begin position="126"/>
        <end position="136"/>
    </location>
</feature>
<keyword evidence="3" id="KW-1185">Reference proteome</keyword>
<evidence type="ECO:0000313" key="2">
    <source>
        <dbReference type="EMBL" id="NXM56499.1"/>
    </source>
</evidence>
<protein>
    <submittedName>
        <fullName evidence="2">SP20H factor</fullName>
    </submittedName>
</protein>
<dbReference type="InterPro" id="IPR021950">
    <property type="entry name" value="Spt20"/>
</dbReference>
<feature type="compositionally biased region" description="Low complexity" evidence="1">
    <location>
        <begin position="164"/>
        <end position="176"/>
    </location>
</feature>
<feature type="region of interest" description="Disordered" evidence="1">
    <location>
        <begin position="395"/>
        <end position="418"/>
    </location>
</feature>
<comment type="caution">
    <text evidence="2">The sequence shown here is derived from an EMBL/GenBank/DDBJ whole genome shotgun (WGS) entry which is preliminary data.</text>
</comment>
<feature type="compositionally biased region" description="Polar residues" evidence="1">
    <location>
        <begin position="177"/>
        <end position="187"/>
    </location>
</feature>
<feature type="non-terminal residue" evidence="2">
    <location>
        <position position="418"/>
    </location>
</feature>
<sequence length="418" mass="42903">FLIGSKTDAERVVNQYQELMQNEAKCTVKMFHNSSGSVSHLSPGKEMEQPESVSGSVQSSVLGKGVKHRPPPIKLPSSSGSSSSGNIFSSQQSSGHLKSPTPPPPSKPPGLSRKQSMDLNQVSMLSPAAMSPASSSQRSGTPKPSTPTPTNTPSSTPHPPDAQSSTPITPSATPTPQDSGFTPQPTLLTPFAQQQMSLSQALPVMTIPLSTMVTSITTGTTSTQVMANPAGLNFINVVGSVCGAQSLMSGSNPMLGCNTGAIAPAGINLSGILPPGGLVPSALPAAMQSASQAGSPFGLKNTSNLRPLNLLQLPGGSFIFNPFQQQLLQFSPQQQSQQPTTCSPQQQGEQGSDQGPSNQDQALSAQQAAVINLTGVGNFMQPQATAVTILAASNGYGSGSSTSSSPASSTAFRQPLKK</sequence>
<organism evidence="2 3">
    <name type="scientific">Illadopsis cleaveri</name>
    <name type="common">blackcap illadopsis</name>
    <dbReference type="NCBI Taxonomy" id="201329"/>
    <lineage>
        <taxon>Eukaryota</taxon>
        <taxon>Metazoa</taxon>
        <taxon>Chordata</taxon>
        <taxon>Craniata</taxon>
        <taxon>Vertebrata</taxon>
        <taxon>Euteleostomi</taxon>
        <taxon>Archelosauria</taxon>
        <taxon>Archosauria</taxon>
        <taxon>Dinosauria</taxon>
        <taxon>Saurischia</taxon>
        <taxon>Theropoda</taxon>
        <taxon>Coelurosauria</taxon>
        <taxon>Aves</taxon>
        <taxon>Neognathae</taxon>
        <taxon>Neoaves</taxon>
        <taxon>Telluraves</taxon>
        <taxon>Australaves</taxon>
        <taxon>Passeriformes</taxon>
        <taxon>Sylvioidea</taxon>
        <taxon>Timaliidae</taxon>
        <taxon>Illadopsis</taxon>
    </lineage>
</organism>
<evidence type="ECO:0000256" key="1">
    <source>
        <dbReference type="SAM" id="MobiDB-lite"/>
    </source>
</evidence>
<evidence type="ECO:0000313" key="3">
    <source>
        <dbReference type="Proteomes" id="UP000534634"/>
    </source>
</evidence>
<feature type="compositionally biased region" description="Low complexity" evidence="1">
    <location>
        <begin position="330"/>
        <end position="347"/>
    </location>
</feature>
<dbReference type="GO" id="GO:0003712">
    <property type="term" value="F:transcription coregulator activity"/>
    <property type="evidence" value="ECO:0007669"/>
    <property type="project" value="InterPro"/>
</dbReference>
<accession>A0A7L1BSR3</accession>
<feature type="compositionally biased region" description="Low complexity" evidence="1">
    <location>
        <begin position="77"/>
        <end position="99"/>
    </location>
</feature>
<dbReference type="GO" id="GO:0006357">
    <property type="term" value="P:regulation of transcription by RNA polymerase II"/>
    <property type="evidence" value="ECO:0007669"/>
    <property type="project" value="TreeGrafter"/>
</dbReference>
<feature type="compositionally biased region" description="Polar residues" evidence="1">
    <location>
        <begin position="348"/>
        <end position="363"/>
    </location>
</feature>
<feature type="region of interest" description="Disordered" evidence="1">
    <location>
        <begin position="330"/>
        <end position="363"/>
    </location>
</feature>
<dbReference type="Proteomes" id="UP000534634">
    <property type="component" value="Unassembled WGS sequence"/>
</dbReference>
<feature type="region of interest" description="Disordered" evidence="1">
    <location>
        <begin position="34"/>
        <end position="114"/>
    </location>
</feature>
<feature type="compositionally biased region" description="Low complexity" evidence="1">
    <location>
        <begin position="395"/>
        <end position="409"/>
    </location>
</feature>
<dbReference type="AlphaFoldDB" id="A0A7L1BSR3"/>
<feature type="region of interest" description="Disordered" evidence="1">
    <location>
        <begin position="126"/>
        <end position="187"/>
    </location>
</feature>